<feature type="transmembrane region" description="Helical" evidence="5">
    <location>
        <begin position="111"/>
        <end position="133"/>
    </location>
</feature>
<evidence type="ECO:0000256" key="1">
    <source>
        <dbReference type="ARBA" id="ARBA00004141"/>
    </source>
</evidence>
<keyword evidence="2 5" id="KW-0812">Transmembrane</keyword>
<feature type="domain" description="ABC-2 type transporter transmembrane" evidence="7">
    <location>
        <begin position="1"/>
        <end position="75"/>
    </location>
</feature>
<feature type="signal peptide" evidence="6">
    <location>
        <begin position="1"/>
        <end position="21"/>
    </location>
</feature>
<dbReference type="Pfam" id="PF01061">
    <property type="entry name" value="ABC2_membrane"/>
    <property type="match status" value="1"/>
</dbReference>
<dbReference type="EMBL" id="GGFL01015158">
    <property type="protein sequence ID" value="MBW79336.1"/>
    <property type="molecule type" value="Transcribed_RNA"/>
</dbReference>
<dbReference type="GO" id="GO:0016020">
    <property type="term" value="C:membrane"/>
    <property type="evidence" value="ECO:0007669"/>
    <property type="project" value="UniProtKB-SubCell"/>
</dbReference>
<name>A0A2M4DP32_ANODA</name>
<organism evidence="8">
    <name type="scientific">Anopheles darlingi</name>
    <name type="common">Mosquito</name>
    <dbReference type="NCBI Taxonomy" id="43151"/>
    <lineage>
        <taxon>Eukaryota</taxon>
        <taxon>Metazoa</taxon>
        <taxon>Ecdysozoa</taxon>
        <taxon>Arthropoda</taxon>
        <taxon>Hexapoda</taxon>
        <taxon>Insecta</taxon>
        <taxon>Pterygota</taxon>
        <taxon>Neoptera</taxon>
        <taxon>Endopterygota</taxon>
        <taxon>Diptera</taxon>
        <taxon>Nematocera</taxon>
        <taxon>Culicoidea</taxon>
        <taxon>Culicidae</taxon>
        <taxon>Anophelinae</taxon>
        <taxon>Anopheles</taxon>
    </lineage>
</organism>
<feature type="transmembrane region" description="Helical" evidence="5">
    <location>
        <begin position="31"/>
        <end position="50"/>
    </location>
</feature>
<accession>A0A2M4DP32</accession>
<dbReference type="AlphaFoldDB" id="A0A2M4DP32"/>
<protein>
    <submittedName>
        <fullName evidence="8">Putative cytochrome</fullName>
    </submittedName>
</protein>
<dbReference type="VEuPathDB" id="VectorBase:ADAR2_008047"/>
<reference evidence="8" key="1">
    <citation type="submission" date="2018-01" db="EMBL/GenBank/DDBJ databases">
        <title>An insight into the sialome of Amazonian anophelines.</title>
        <authorList>
            <person name="Ribeiro J.M."/>
            <person name="Scarpassa V."/>
            <person name="Calvo E."/>
        </authorList>
    </citation>
    <scope>NUCLEOTIDE SEQUENCE</scope>
</reference>
<evidence type="ECO:0000256" key="3">
    <source>
        <dbReference type="ARBA" id="ARBA00022989"/>
    </source>
</evidence>
<dbReference type="GO" id="GO:0140359">
    <property type="term" value="F:ABC-type transporter activity"/>
    <property type="evidence" value="ECO:0007669"/>
    <property type="project" value="InterPro"/>
</dbReference>
<keyword evidence="4 5" id="KW-0472">Membrane</keyword>
<sequence>MFWGVCALFGWLAQMYGMVAGSIFPIDVSPFVVPASIIPAVLFSGFFIRYKELLAAYRPLTYVSYFRYGFEGLAQASYGFNRTELACGEMFCYYRKTAKIMEMLQMERDRYWYEVAGLAVWISVLHVLLYVSLRLRLRWNR</sequence>
<comment type="subcellular location">
    <subcellularLocation>
        <location evidence="1">Membrane</location>
        <topology evidence="1">Multi-pass membrane protein</topology>
    </subcellularLocation>
</comment>
<feature type="chain" id="PRO_5014999236" evidence="6">
    <location>
        <begin position="22"/>
        <end position="141"/>
    </location>
</feature>
<keyword evidence="6" id="KW-0732">Signal</keyword>
<evidence type="ECO:0000256" key="4">
    <source>
        <dbReference type="ARBA" id="ARBA00023136"/>
    </source>
</evidence>
<evidence type="ECO:0000256" key="5">
    <source>
        <dbReference type="SAM" id="Phobius"/>
    </source>
</evidence>
<keyword evidence="3 5" id="KW-1133">Transmembrane helix</keyword>
<evidence type="ECO:0000256" key="6">
    <source>
        <dbReference type="SAM" id="SignalP"/>
    </source>
</evidence>
<proteinExistence type="predicted"/>
<evidence type="ECO:0000256" key="2">
    <source>
        <dbReference type="ARBA" id="ARBA00022692"/>
    </source>
</evidence>
<dbReference type="InterPro" id="IPR013525">
    <property type="entry name" value="ABC2_TM"/>
</dbReference>
<evidence type="ECO:0000313" key="8">
    <source>
        <dbReference type="EMBL" id="MBW79336.1"/>
    </source>
</evidence>
<dbReference type="VEuPathDB" id="VectorBase:ADAC000157"/>
<evidence type="ECO:0000259" key="7">
    <source>
        <dbReference type="Pfam" id="PF01061"/>
    </source>
</evidence>